<dbReference type="InterPro" id="IPR019845">
    <property type="entry name" value="Squalene/phytoene_synthase_CS"/>
</dbReference>
<gene>
    <name evidence="2" type="ORF">IX38_20975</name>
</gene>
<dbReference type="PROSITE" id="PS01045">
    <property type="entry name" value="SQUALEN_PHYTOEN_SYN_2"/>
    <property type="match status" value="1"/>
</dbReference>
<dbReference type="EMBL" id="JPRO01000027">
    <property type="protein sequence ID" value="KFE97233.1"/>
    <property type="molecule type" value="Genomic_DNA"/>
</dbReference>
<accession>A0A085YYH0</accession>
<dbReference type="GO" id="GO:0051996">
    <property type="term" value="F:squalene synthase [NAD(P)H] activity"/>
    <property type="evidence" value="ECO:0007669"/>
    <property type="project" value="InterPro"/>
</dbReference>
<proteinExistence type="predicted"/>
<dbReference type="Pfam" id="PF00494">
    <property type="entry name" value="SQS_PSY"/>
    <property type="match status" value="1"/>
</dbReference>
<dbReference type="OrthoDB" id="9787280at2"/>
<dbReference type="SFLD" id="SFLDS00005">
    <property type="entry name" value="Isoprenoid_Synthase_Type_I"/>
    <property type="match status" value="1"/>
</dbReference>
<dbReference type="InterPro" id="IPR044843">
    <property type="entry name" value="Trans_IPPS_bact-type"/>
</dbReference>
<dbReference type="SFLD" id="SFLDG01212">
    <property type="entry name" value="Phytoene_synthase_like"/>
    <property type="match status" value="1"/>
</dbReference>
<keyword evidence="1" id="KW-0808">Transferase</keyword>
<evidence type="ECO:0000256" key="1">
    <source>
        <dbReference type="ARBA" id="ARBA00022679"/>
    </source>
</evidence>
<dbReference type="Proteomes" id="UP000028703">
    <property type="component" value="Unassembled WGS sequence"/>
</dbReference>
<dbReference type="InterPro" id="IPR008949">
    <property type="entry name" value="Isoprenoid_synthase_dom_sf"/>
</dbReference>
<organism evidence="2 3">
    <name type="scientific">Chryseobacterium luteum</name>
    <dbReference type="NCBI Taxonomy" id="421531"/>
    <lineage>
        <taxon>Bacteria</taxon>
        <taxon>Pseudomonadati</taxon>
        <taxon>Bacteroidota</taxon>
        <taxon>Flavobacteriia</taxon>
        <taxon>Flavobacteriales</taxon>
        <taxon>Weeksellaceae</taxon>
        <taxon>Chryseobacterium group</taxon>
        <taxon>Chryseobacterium</taxon>
    </lineage>
</organism>
<name>A0A085YYH0_9FLAO</name>
<dbReference type="PANTHER" id="PTHR31480">
    <property type="entry name" value="BIFUNCTIONAL LYCOPENE CYCLASE/PHYTOENE SYNTHASE"/>
    <property type="match status" value="1"/>
</dbReference>
<dbReference type="InterPro" id="IPR033904">
    <property type="entry name" value="Trans_IPPS_HH"/>
</dbReference>
<evidence type="ECO:0000313" key="3">
    <source>
        <dbReference type="Proteomes" id="UP000028703"/>
    </source>
</evidence>
<dbReference type="AlphaFoldDB" id="A0A085YYH0"/>
<reference evidence="2 3" key="1">
    <citation type="submission" date="2014-07" db="EMBL/GenBank/DDBJ databases">
        <title>Genome of Chryseobacterium luteum DSM 18605.</title>
        <authorList>
            <person name="Stropko S.J."/>
            <person name="Pipes S.E."/>
            <person name="Newman J.D."/>
        </authorList>
    </citation>
    <scope>NUCLEOTIDE SEQUENCE [LARGE SCALE GENOMIC DNA]</scope>
    <source>
        <strain evidence="2 3">DSM 18605</strain>
    </source>
</reference>
<protein>
    <submittedName>
        <fullName evidence="2">Phytoene synthase</fullName>
    </submittedName>
</protein>
<dbReference type="eggNOG" id="COG1562">
    <property type="taxonomic scope" value="Bacteria"/>
</dbReference>
<dbReference type="Gene3D" id="1.10.600.10">
    <property type="entry name" value="Farnesyl Diphosphate Synthase"/>
    <property type="match status" value="1"/>
</dbReference>
<keyword evidence="3" id="KW-1185">Reference proteome</keyword>
<dbReference type="CDD" id="cd00683">
    <property type="entry name" value="Trans_IPPS_HH"/>
    <property type="match status" value="1"/>
</dbReference>
<dbReference type="SUPFAM" id="SSF48576">
    <property type="entry name" value="Terpenoid synthases"/>
    <property type="match status" value="1"/>
</dbReference>
<dbReference type="GO" id="GO:0016117">
    <property type="term" value="P:carotenoid biosynthetic process"/>
    <property type="evidence" value="ECO:0007669"/>
    <property type="project" value="UniProtKB-ARBA"/>
</dbReference>
<dbReference type="InterPro" id="IPR002060">
    <property type="entry name" value="Squ/phyt_synthse"/>
</dbReference>
<dbReference type="SFLD" id="SFLDG01018">
    <property type="entry name" value="Squalene/Phytoene_Synthase_Lik"/>
    <property type="match status" value="1"/>
</dbReference>
<dbReference type="GO" id="GO:0004311">
    <property type="term" value="F:geranylgeranyl diphosphate synthase activity"/>
    <property type="evidence" value="ECO:0007669"/>
    <property type="project" value="InterPro"/>
</dbReference>
<dbReference type="RefSeq" id="WP_034707725.1">
    <property type="nucleotide sequence ID" value="NZ_JPRO01000027.1"/>
</dbReference>
<evidence type="ECO:0000313" key="2">
    <source>
        <dbReference type="EMBL" id="KFE97233.1"/>
    </source>
</evidence>
<sequence>MKRLFDDLSYRISKETTRQYSTSFSLGILALSPKVRNPIYAVYGYVRLADEIVDSFHGYDKEKLLKGFREETFQALEYKISLNPILQAFQDTVHRFGIDLNLIKQFLKSMEMDLQKIDYNSELYNEYILGSAEVVGLMCLHIFVEGNSSEFERLKPFAMKLGSAFQKVNFLRDMKDDYQILGRSYFPDVDISFFDNKIKSDIEKDIEEEFKEALLGIKKLPSSSRFGVYLAYRYYISLFKKIKRTSAHTIINKRVRISNSRKISLMMSSYLQYKTSFL</sequence>
<dbReference type="STRING" id="421531.IX38_20975"/>
<comment type="caution">
    <text evidence="2">The sequence shown here is derived from an EMBL/GenBank/DDBJ whole genome shotgun (WGS) entry which is preliminary data.</text>
</comment>